<evidence type="ECO:0000256" key="1">
    <source>
        <dbReference type="SAM" id="MobiDB-lite"/>
    </source>
</evidence>
<reference evidence="4" key="1">
    <citation type="journal article" date="2019" name="Int. J. Syst. Evol. Microbiol.">
        <title>The Global Catalogue of Microorganisms (GCM) 10K type strain sequencing project: providing services to taxonomists for standard genome sequencing and annotation.</title>
        <authorList>
            <consortium name="The Broad Institute Genomics Platform"/>
            <consortium name="The Broad Institute Genome Sequencing Center for Infectious Disease"/>
            <person name="Wu L."/>
            <person name="Ma J."/>
        </authorList>
    </citation>
    <scope>NUCLEOTIDE SEQUENCE [LARGE SCALE GENOMIC DNA]</scope>
    <source>
        <strain evidence="4">CGMCC 4.1434</strain>
    </source>
</reference>
<dbReference type="InterPro" id="IPR000073">
    <property type="entry name" value="AB_hydrolase_1"/>
</dbReference>
<dbReference type="EMBL" id="JBHSNO010000001">
    <property type="protein sequence ID" value="MFC5587805.1"/>
    <property type="molecule type" value="Genomic_DNA"/>
</dbReference>
<name>A0ABW0TFX5_9BACL</name>
<dbReference type="PRINTS" id="PR00412">
    <property type="entry name" value="EPOXHYDRLASE"/>
</dbReference>
<dbReference type="InterPro" id="IPR029058">
    <property type="entry name" value="AB_hydrolase_fold"/>
</dbReference>
<dbReference type="PANTHER" id="PTHR43798:SF33">
    <property type="entry name" value="HYDROLASE, PUTATIVE (AFU_ORTHOLOGUE AFUA_2G14860)-RELATED"/>
    <property type="match status" value="1"/>
</dbReference>
<dbReference type="InterPro" id="IPR050266">
    <property type="entry name" value="AB_hydrolase_sf"/>
</dbReference>
<gene>
    <name evidence="3" type="ORF">ACFPRA_02640</name>
</gene>
<dbReference type="SUPFAM" id="SSF53474">
    <property type="entry name" value="alpha/beta-Hydrolases"/>
    <property type="match status" value="1"/>
</dbReference>
<dbReference type="GO" id="GO:0016787">
    <property type="term" value="F:hydrolase activity"/>
    <property type="evidence" value="ECO:0007669"/>
    <property type="project" value="UniProtKB-KW"/>
</dbReference>
<evidence type="ECO:0000259" key="2">
    <source>
        <dbReference type="Pfam" id="PF00561"/>
    </source>
</evidence>
<organism evidence="3 4">
    <name type="scientific">Sporosarcina soli</name>
    <dbReference type="NCBI Taxonomy" id="334736"/>
    <lineage>
        <taxon>Bacteria</taxon>
        <taxon>Bacillati</taxon>
        <taxon>Bacillota</taxon>
        <taxon>Bacilli</taxon>
        <taxon>Bacillales</taxon>
        <taxon>Caryophanaceae</taxon>
        <taxon>Sporosarcina</taxon>
    </lineage>
</organism>
<dbReference type="PANTHER" id="PTHR43798">
    <property type="entry name" value="MONOACYLGLYCEROL LIPASE"/>
    <property type="match status" value="1"/>
</dbReference>
<dbReference type="Pfam" id="PF00561">
    <property type="entry name" value="Abhydrolase_1"/>
    <property type="match status" value="1"/>
</dbReference>
<evidence type="ECO:0000313" key="3">
    <source>
        <dbReference type="EMBL" id="MFC5587805.1"/>
    </source>
</evidence>
<feature type="region of interest" description="Disordered" evidence="1">
    <location>
        <begin position="127"/>
        <end position="148"/>
    </location>
</feature>
<dbReference type="PRINTS" id="PR00111">
    <property type="entry name" value="ABHYDROLASE"/>
</dbReference>
<dbReference type="RefSeq" id="WP_381430309.1">
    <property type="nucleotide sequence ID" value="NZ_JBHSNO010000001.1"/>
</dbReference>
<keyword evidence="3" id="KW-0378">Hydrolase</keyword>
<evidence type="ECO:0000313" key="4">
    <source>
        <dbReference type="Proteomes" id="UP001596109"/>
    </source>
</evidence>
<sequence>MSKVELEDLSIHYLIEGSGPPLVLLHGLGNNSKSWIRQLEELKKDYTVIAWDAPGYGRSSDPVPELQHFSQFADHLKRFLDGLQFKEVYLLGHSMGSAIAIDFAIRFPEMVTKLMIAAPTRGAAALDEEENAKKRKARHDLVENSSPKELARERTPALLAANVEPAILEYAQNIMAEVRPAGYKSVANSLYHLNQMDEYPKVTVPTLVICGEEDQVTPVSESEIIVERLKDGRLKTIADAGHLSYLEKPEVFNRYVLDFLREEE</sequence>
<comment type="caution">
    <text evidence="3">The sequence shown here is derived from an EMBL/GenBank/DDBJ whole genome shotgun (WGS) entry which is preliminary data.</text>
</comment>
<keyword evidence="4" id="KW-1185">Reference proteome</keyword>
<dbReference type="InterPro" id="IPR000639">
    <property type="entry name" value="Epox_hydrolase-like"/>
</dbReference>
<dbReference type="Gene3D" id="3.40.50.1820">
    <property type="entry name" value="alpha/beta hydrolase"/>
    <property type="match status" value="1"/>
</dbReference>
<protein>
    <submittedName>
        <fullName evidence="3">Alpha/beta fold hydrolase</fullName>
    </submittedName>
</protein>
<accession>A0ABW0TFX5</accession>
<feature type="domain" description="AB hydrolase-1" evidence="2">
    <location>
        <begin position="20"/>
        <end position="249"/>
    </location>
</feature>
<proteinExistence type="predicted"/>
<dbReference type="Proteomes" id="UP001596109">
    <property type="component" value="Unassembled WGS sequence"/>
</dbReference>